<evidence type="ECO:0000256" key="1">
    <source>
        <dbReference type="SAM" id="MobiDB-lite"/>
    </source>
</evidence>
<keyword evidence="4" id="KW-1185">Reference proteome</keyword>
<feature type="region of interest" description="Disordered" evidence="1">
    <location>
        <begin position="209"/>
        <end position="236"/>
    </location>
</feature>
<protein>
    <recommendedName>
        <fullName evidence="5">Transmembrane protein</fullName>
    </recommendedName>
</protein>
<keyword evidence="2" id="KW-0472">Membrane</keyword>
<name>A0A8H6T3V6_MYCCL</name>
<comment type="caution">
    <text evidence="3">The sequence shown here is derived from an EMBL/GenBank/DDBJ whole genome shotgun (WGS) entry which is preliminary data.</text>
</comment>
<sequence>MDDEPEPSPPRRPRWVPLTLLTAGTVLAVAPLVYLWRVKGAKSIRLNATAPPRRVHGALPSRATFTGTPAQPTATPAPIPEPTPESLRSRFAFVAPWNDTDMSIGAPSGSKYSSSYSVSSAWKDDDDDDWGVRPGPVAPDDKFNGALYTLQAFGAATLMVAALGVGGIWGLVRYLDVDNMQDFSDKMRLEVMSKMPFLAERMRKSLNLSATDQPAEEASKPPDQTQEWSYDESQDRLSDAFDKGGVSGWASALVREVEEEAKVEMDKRERLNSKKPPNSAP</sequence>
<evidence type="ECO:0000256" key="2">
    <source>
        <dbReference type="SAM" id="Phobius"/>
    </source>
</evidence>
<dbReference type="OrthoDB" id="5346979at2759"/>
<evidence type="ECO:0000313" key="3">
    <source>
        <dbReference type="EMBL" id="KAF7310380.1"/>
    </source>
</evidence>
<feature type="transmembrane region" description="Helical" evidence="2">
    <location>
        <begin position="152"/>
        <end position="172"/>
    </location>
</feature>
<gene>
    <name evidence="3" type="ORF">HMN09_00580000</name>
</gene>
<feature type="region of interest" description="Disordered" evidence="1">
    <location>
        <begin position="55"/>
        <end position="82"/>
    </location>
</feature>
<keyword evidence="2" id="KW-1133">Transmembrane helix</keyword>
<feature type="compositionally biased region" description="Basic and acidic residues" evidence="1">
    <location>
        <begin position="260"/>
        <end position="272"/>
    </location>
</feature>
<reference evidence="3" key="1">
    <citation type="submission" date="2020-05" db="EMBL/GenBank/DDBJ databases">
        <title>Mycena genomes resolve the evolution of fungal bioluminescence.</title>
        <authorList>
            <person name="Tsai I.J."/>
        </authorList>
    </citation>
    <scope>NUCLEOTIDE SEQUENCE</scope>
    <source>
        <strain evidence="3">110903Hualien_Pintung</strain>
    </source>
</reference>
<feature type="transmembrane region" description="Helical" evidence="2">
    <location>
        <begin position="15"/>
        <end position="36"/>
    </location>
</feature>
<organism evidence="3 4">
    <name type="scientific">Mycena chlorophos</name>
    <name type="common">Agaric fungus</name>
    <name type="synonym">Agaricus chlorophos</name>
    <dbReference type="NCBI Taxonomy" id="658473"/>
    <lineage>
        <taxon>Eukaryota</taxon>
        <taxon>Fungi</taxon>
        <taxon>Dikarya</taxon>
        <taxon>Basidiomycota</taxon>
        <taxon>Agaricomycotina</taxon>
        <taxon>Agaricomycetes</taxon>
        <taxon>Agaricomycetidae</taxon>
        <taxon>Agaricales</taxon>
        <taxon>Marasmiineae</taxon>
        <taxon>Mycenaceae</taxon>
        <taxon>Mycena</taxon>
    </lineage>
</organism>
<feature type="compositionally biased region" description="Low complexity" evidence="1">
    <location>
        <begin position="63"/>
        <end position="74"/>
    </location>
</feature>
<proteinExistence type="predicted"/>
<evidence type="ECO:0008006" key="5">
    <source>
        <dbReference type="Google" id="ProtNLM"/>
    </source>
</evidence>
<keyword evidence="2" id="KW-0812">Transmembrane</keyword>
<feature type="region of interest" description="Disordered" evidence="1">
    <location>
        <begin position="260"/>
        <end position="281"/>
    </location>
</feature>
<dbReference type="EMBL" id="JACAZE010000007">
    <property type="protein sequence ID" value="KAF7310380.1"/>
    <property type="molecule type" value="Genomic_DNA"/>
</dbReference>
<evidence type="ECO:0000313" key="4">
    <source>
        <dbReference type="Proteomes" id="UP000613580"/>
    </source>
</evidence>
<dbReference type="Proteomes" id="UP000613580">
    <property type="component" value="Unassembled WGS sequence"/>
</dbReference>
<dbReference type="AlphaFoldDB" id="A0A8H6T3V6"/>
<accession>A0A8H6T3V6</accession>